<name>A0AAX4JX16_9TREE</name>
<feature type="compositionally biased region" description="Basic and acidic residues" evidence="1">
    <location>
        <begin position="514"/>
        <end position="538"/>
    </location>
</feature>
<feature type="compositionally biased region" description="Basic and acidic residues" evidence="1">
    <location>
        <begin position="25"/>
        <end position="67"/>
    </location>
</feature>
<dbReference type="EMBL" id="CP144103">
    <property type="protein sequence ID" value="WWC89902.1"/>
    <property type="molecule type" value="Genomic_DNA"/>
</dbReference>
<organism evidence="2 3">
    <name type="scientific">Kwoniella dendrophila CBS 6074</name>
    <dbReference type="NCBI Taxonomy" id="1295534"/>
    <lineage>
        <taxon>Eukaryota</taxon>
        <taxon>Fungi</taxon>
        <taxon>Dikarya</taxon>
        <taxon>Basidiomycota</taxon>
        <taxon>Agaricomycotina</taxon>
        <taxon>Tremellomycetes</taxon>
        <taxon>Tremellales</taxon>
        <taxon>Cryptococcaceae</taxon>
        <taxon>Kwoniella</taxon>
    </lineage>
</organism>
<protein>
    <submittedName>
        <fullName evidence="2">Uncharacterized protein</fullName>
    </submittedName>
</protein>
<keyword evidence="3" id="KW-1185">Reference proteome</keyword>
<sequence length="686" mass="78354">MSLHRYLVPPPLALAVHPAPAPKPRLSEKEKAEAEAKAKAKAKKQAEDENVDDKPKEDQGDKQENNKNPETPATPGSMIPEPPTPAPEADNNENTYKKVVEGEDEVENRDQRDPKGENDDKAEKGEAEKENKESVSIEDITPEPEQNEKEKEKEDEKPLEPIRLLKPVPNRPVRVRLDLNEEIKQYPPINTDPRGAYHKYAKAVGDQVIYVDITKDGWLVEQWKEKSERDALKRLNGDWEKELNKNIVKQKELTRIRDLPSSAQGILLELWNILVESDNYEIPVVEFWSKFDWTTESSKKHLLDIVRPIKDEKEKQDEEKKGDVVSIEKIEEEKQIVATDANAKKEENAHETEAESEIEWTKEGLEDILSTVGVQCVYNTDKPLKHWSLAAGAYLILAHGHFLLRTDMYINFKPEEKANNQFEVLITSGHDRVFGDMVKAQREKEYRERKEREKKEKMAAAAAKEKENNKEDKKPADINEAITAAKNEKKKQVSDDNKDKETPPLSPTSNVKLIDGEAIKPAEKDENDQNKDQNDDKAIIAIPVTDNNADNDDKGHKDGKDKKHEPGNAAAGAVVVPGPKIAEAKKPMNMDEIAQAFKAIENAQQKTTNADDKKVDKDKIKLIWQWGDRCEMWRWKNYEAGLNDIGPGGWEERDWKVFADDREVWDFDDDEAIVEVEEKDIHDWSL</sequence>
<feature type="region of interest" description="Disordered" evidence="1">
    <location>
        <begin position="442"/>
        <end position="578"/>
    </location>
</feature>
<evidence type="ECO:0000313" key="2">
    <source>
        <dbReference type="EMBL" id="WWC89902.1"/>
    </source>
</evidence>
<feature type="compositionally biased region" description="Basic and acidic residues" evidence="1">
    <location>
        <begin position="108"/>
        <end position="135"/>
    </location>
</feature>
<evidence type="ECO:0000313" key="3">
    <source>
        <dbReference type="Proteomes" id="UP001355207"/>
    </source>
</evidence>
<feature type="compositionally biased region" description="Basic and acidic residues" evidence="1">
    <location>
        <begin position="486"/>
        <end position="502"/>
    </location>
</feature>
<dbReference type="AlphaFoldDB" id="A0AAX4JX16"/>
<dbReference type="GeneID" id="91095501"/>
<dbReference type="Proteomes" id="UP001355207">
    <property type="component" value="Chromosome 6"/>
</dbReference>
<feature type="compositionally biased region" description="Basic and acidic residues" evidence="1">
    <location>
        <begin position="551"/>
        <end position="566"/>
    </location>
</feature>
<evidence type="ECO:0000256" key="1">
    <source>
        <dbReference type="SAM" id="MobiDB-lite"/>
    </source>
</evidence>
<feature type="region of interest" description="Disordered" evidence="1">
    <location>
        <begin position="1"/>
        <end position="160"/>
    </location>
</feature>
<gene>
    <name evidence="2" type="ORF">L201_004831</name>
</gene>
<dbReference type="RefSeq" id="XP_066076665.1">
    <property type="nucleotide sequence ID" value="XM_066220568.1"/>
</dbReference>
<feature type="compositionally biased region" description="Low complexity" evidence="1">
    <location>
        <begin position="567"/>
        <end position="578"/>
    </location>
</feature>
<proteinExistence type="predicted"/>
<feature type="compositionally biased region" description="Basic and acidic residues" evidence="1">
    <location>
        <begin position="146"/>
        <end position="160"/>
    </location>
</feature>
<accession>A0AAX4JX16</accession>
<feature type="compositionally biased region" description="Basic and acidic residues" evidence="1">
    <location>
        <begin position="442"/>
        <end position="477"/>
    </location>
</feature>
<reference evidence="2 3" key="1">
    <citation type="submission" date="2024-01" db="EMBL/GenBank/DDBJ databases">
        <title>Comparative genomics of Cryptococcus and Kwoniella reveals pathogenesis evolution and contrasting modes of karyotype evolution via chromosome fusion or intercentromeric recombination.</title>
        <authorList>
            <person name="Coelho M.A."/>
            <person name="David-Palma M."/>
            <person name="Shea T."/>
            <person name="Bowers K."/>
            <person name="McGinley-Smith S."/>
            <person name="Mohammad A.W."/>
            <person name="Gnirke A."/>
            <person name="Yurkov A.M."/>
            <person name="Nowrousian M."/>
            <person name="Sun S."/>
            <person name="Cuomo C.A."/>
            <person name="Heitman J."/>
        </authorList>
    </citation>
    <scope>NUCLEOTIDE SEQUENCE [LARGE SCALE GENOMIC DNA]</scope>
    <source>
        <strain evidence="2 3">CBS 6074</strain>
    </source>
</reference>